<comment type="caution">
    <text evidence="1">The sequence shown here is derived from an EMBL/GenBank/DDBJ whole genome shotgun (WGS) entry which is preliminary data.</text>
</comment>
<dbReference type="EMBL" id="AGCK01000209">
    <property type="protein sequence ID" value="EHM46121.1"/>
    <property type="molecule type" value="Genomic_DNA"/>
</dbReference>
<name>G9YSI7_FLAPL</name>
<dbReference type="HOGENOM" id="CLU_2824804_0_0_9"/>
<proteinExistence type="predicted"/>
<protein>
    <submittedName>
        <fullName evidence="1">Uncharacterized protein</fullName>
    </submittedName>
</protein>
<sequence length="66" mass="7525">MQNRPVEFPVRVAKFCNHTQNRLQKIRLTAIISLNIAFPRTPRRRGHGGRRAAAAERCLFDAIGLI</sequence>
<accession>G9YSI7</accession>
<reference evidence="1 2" key="1">
    <citation type="submission" date="2011-08" db="EMBL/GenBank/DDBJ databases">
        <authorList>
            <person name="Weinstock G."/>
            <person name="Sodergren E."/>
            <person name="Clifton S."/>
            <person name="Fulton L."/>
            <person name="Fulton B."/>
            <person name="Courtney L."/>
            <person name="Fronick C."/>
            <person name="Harrison M."/>
            <person name="Strong C."/>
            <person name="Farmer C."/>
            <person name="Delahaunty K."/>
            <person name="Markovic C."/>
            <person name="Hall O."/>
            <person name="Minx P."/>
            <person name="Tomlinson C."/>
            <person name="Mitreva M."/>
            <person name="Hou S."/>
            <person name="Chen J."/>
            <person name="Wollam A."/>
            <person name="Pepin K.H."/>
            <person name="Johnson M."/>
            <person name="Bhonagiri V."/>
            <person name="Zhang X."/>
            <person name="Suruliraj S."/>
            <person name="Warren W."/>
            <person name="Chinwalla A."/>
            <person name="Mardis E.R."/>
            <person name="Wilson R.K."/>
        </authorList>
    </citation>
    <scope>NUCLEOTIDE SEQUENCE [LARGE SCALE GENOMIC DNA]</scope>
    <source>
        <strain evidence="1 2">ATCC 29863</strain>
    </source>
</reference>
<organism evidence="1 2">
    <name type="scientific">Flavonifractor plautii ATCC 29863</name>
    <dbReference type="NCBI Taxonomy" id="411475"/>
    <lineage>
        <taxon>Bacteria</taxon>
        <taxon>Bacillati</taxon>
        <taxon>Bacillota</taxon>
        <taxon>Clostridia</taxon>
        <taxon>Eubacteriales</taxon>
        <taxon>Oscillospiraceae</taxon>
        <taxon>Flavonifractor</taxon>
    </lineage>
</organism>
<evidence type="ECO:0000313" key="1">
    <source>
        <dbReference type="EMBL" id="EHM46121.1"/>
    </source>
</evidence>
<dbReference type="Proteomes" id="UP000004459">
    <property type="component" value="Unassembled WGS sequence"/>
</dbReference>
<gene>
    <name evidence="1" type="ORF">HMPREF0372_02494</name>
</gene>
<evidence type="ECO:0000313" key="2">
    <source>
        <dbReference type="Proteomes" id="UP000004459"/>
    </source>
</evidence>
<dbReference type="AlphaFoldDB" id="G9YSI7"/>